<evidence type="ECO:0000256" key="8">
    <source>
        <dbReference type="SAM" id="MobiDB-lite"/>
    </source>
</evidence>
<dbReference type="InParanoid" id="A0A803K4H0"/>
<feature type="region of interest" description="Disordered" evidence="8">
    <location>
        <begin position="160"/>
        <end position="187"/>
    </location>
</feature>
<dbReference type="Bgee" id="ENSXETG00000013030">
    <property type="expression patterns" value="Expressed in neurula embryo and 7 other cell types or tissues"/>
</dbReference>
<keyword evidence="6" id="KW-0539">Nucleus</keyword>
<evidence type="ECO:0000256" key="2">
    <source>
        <dbReference type="ARBA" id="ARBA00006944"/>
    </source>
</evidence>
<name>A0A803K4H0_XENTR</name>
<reference evidence="10" key="2">
    <citation type="submission" date="2021-03" db="UniProtKB">
        <authorList>
            <consortium name="Ensembl"/>
        </authorList>
    </citation>
    <scope>IDENTIFICATION</scope>
</reference>
<evidence type="ECO:0000256" key="5">
    <source>
        <dbReference type="ARBA" id="ARBA00023163"/>
    </source>
</evidence>
<gene>
    <name evidence="10" type="primary">ripply3</name>
</gene>
<sequence>LLVLFALSLFDPQRALFSSGCDFITAEKVVWLLAAIQVHYFCAHTFGYSPYHPTNSVYYLIVAHLAEHVLFCFSQLGQANGDHRNTGPKGALGFQHPVRLYMPKSKTSEYLQHMGKKVLANFPVQATIHFYNDDSDSEEEEEDDEMEFYNYYQNCAANGVNSSRGSGDNYSVPGGPKRNISSHTGSA</sequence>
<dbReference type="Xenbase" id="XB-GENE-6257661">
    <property type="gene designation" value="ripply3"/>
</dbReference>
<dbReference type="Ensembl" id="ENSXETT00000122597">
    <property type="protein sequence ID" value="ENSXETP00000115223"/>
    <property type="gene ID" value="ENSXETG00000013030"/>
</dbReference>
<dbReference type="Pfam" id="PF14998">
    <property type="entry name" value="Ripply"/>
    <property type="match status" value="1"/>
</dbReference>
<comment type="similarity">
    <text evidence="2">Belongs to the ripply family.</text>
</comment>
<keyword evidence="9" id="KW-0732">Signal</keyword>
<evidence type="ECO:0000256" key="3">
    <source>
        <dbReference type="ARBA" id="ARBA00022473"/>
    </source>
</evidence>
<keyword evidence="4" id="KW-0805">Transcription regulation</keyword>
<evidence type="ECO:0000256" key="9">
    <source>
        <dbReference type="SAM" id="SignalP"/>
    </source>
</evidence>
<evidence type="ECO:0000256" key="7">
    <source>
        <dbReference type="ARBA" id="ARBA00040827"/>
    </source>
</evidence>
<evidence type="ECO:0000313" key="10">
    <source>
        <dbReference type="Ensembl" id="ENSXETP00000115223"/>
    </source>
</evidence>
<dbReference type="PANTHER" id="PTHR16770:SF4">
    <property type="entry name" value="PROTEIN RIPPLY3"/>
    <property type="match status" value="1"/>
</dbReference>
<feature type="compositionally biased region" description="Polar residues" evidence="8">
    <location>
        <begin position="160"/>
        <end position="169"/>
    </location>
</feature>
<keyword evidence="3" id="KW-0217">Developmental protein</keyword>
<evidence type="ECO:0000256" key="1">
    <source>
        <dbReference type="ARBA" id="ARBA00004123"/>
    </source>
</evidence>
<evidence type="ECO:0000256" key="4">
    <source>
        <dbReference type="ARBA" id="ARBA00023015"/>
    </source>
</evidence>
<feature type="signal peptide" evidence="9">
    <location>
        <begin position="1"/>
        <end position="15"/>
    </location>
</feature>
<dbReference type="AlphaFoldDB" id="A0A803K4H0"/>
<dbReference type="InterPro" id="IPR028127">
    <property type="entry name" value="Ripply_fam"/>
</dbReference>
<organism evidence="10">
    <name type="scientific">Xenopus tropicalis</name>
    <name type="common">Western clawed frog</name>
    <name type="synonym">Silurana tropicalis</name>
    <dbReference type="NCBI Taxonomy" id="8364"/>
    <lineage>
        <taxon>Eukaryota</taxon>
        <taxon>Metazoa</taxon>
        <taxon>Chordata</taxon>
        <taxon>Craniata</taxon>
        <taxon>Vertebrata</taxon>
        <taxon>Euteleostomi</taxon>
        <taxon>Amphibia</taxon>
        <taxon>Batrachia</taxon>
        <taxon>Anura</taxon>
        <taxon>Pipoidea</taxon>
        <taxon>Pipidae</taxon>
        <taxon>Xenopodinae</taxon>
        <taxon>Xenopus</taxon>
        <taxon>Silurana</taxon>
    </lineage>
</organism>
<reference evidence="10" key="1">
    <citation type="journal article" date="2010" name="Science">
        <title>The genome of the Western clawed frog Xenopus tropicalis.</title>
        <authorList>
            <person name="Hellsten U."/>
            <person name="Harland R.M."/>
            <person name="Gilchrist M.J."/>
            <person name="Hendrix D."/>
            <person name="Jurka J."/>
            <person name="Kapitonov V."/>
            <person name="Ovcharenko I."/>
            <person name="Putnam N.H."/>
            <person name="Shu S."/>
            <person name="Taher L."/>
            <person name="Blitz I.L."/>
            <person name="Blumberg B."/>
            <person name="Dichmann D.S."/>
            <person name="Dubchak I."/>
            <person name="Amaya E."/>
            <person name="Detter J.C."/>
            <person name="Fletcher R."/>
            <person name="Gerhard D.S."/>
            <person name="Goodstein D."/>
            <person name="Graves T."/>
            <person name="Grigoriev I.V."/>
            <person name="Grimwood J."/>
            <person name="Kawashima T."/>
            <person name="Lindquist E."/>
            <person name="Lucas S.M."/>
            <person name="Mead P.E."/>
            <person name="Mitros T."/>
            <person name="Ogino H."/>
            <person name="Ohta Y."/>
            <person name="Poliakov A.V."/>
            <person name="Pollet N."/>
            <person name="Robert J."/>
            <person name="Salamov A."/>
            <person name="Sater A.K."/>
            <person name="Schmutz J."/>
            <person name="Terry A."/>
            <person name="Vize P.D."/>
            <person name="Warren W.C."/>
            <person name="Wells D."/>
            <person name="Wills A."/>
            <person name="Wilson R.K."/>
            <person name="Zimmerman L.B."/>
            <person name="Zorn A.M."/>
            <person name="Grainger R."/>
            <person name="Grammer T."/>
            <person name="Khokha M.K."/>
            <person name="Richardson P.M."/>
            <person name="Rokhsar D.S."/>
        </authorList>
    </citation>
    <scope>NUCLEOTIDE SEQUENCE [LARGE SCALE GENOMIC DNA]</scope>
    <source>
        <strain evidence="10">Nigerian</strain>
    </source>
</reference>
<dbReference type="PANTHER" id="PTHR16770">
    <property type="entry name" value="PROTEIN RIPPLY-LIKE"/>
    <property type="match status" value="1"/>
</dbReference>
<dbReference type="GeneTree" id="ENSGT00730000111429"/>
<accession>A0A803K4H0</accession>
<protein>
    <recommendedName>
        <fullName evidence="7">Protein ripply3</fullName>
    </recommendedName>
</protein>
<dbReference type="GO" id="GO:0005634">
    <property type="term" value="C:nucleus"/>
    <property type="evidence" value="ECO:0007669"/>
    <property type="project" value="UniProtKB-SubCell"/>
</dbReference>
<evidence type="ECO:0000256" key="6">
    <source>
        <dbReference type="ARBA" id="ARBA00023242"/>
    </source>
</evidence>
<comment type="subcellular location">
    <subcellularLocation>
        <location evidence="1">Nucleus</location>
    </subcellularLocation>
</comment>
<keyword evidence="5" id="KW-0804">Transcription</keyword>
<feature type="chain" id="PRO_5031040495" description="Protein ripply3" evidence="9">
    <location>
        <begin position="16"/>
        <end position="187"/>
    </location>
</feature>
<proteinExistence type="inferred from homology"/>